<evidence type="ECO:0000256" key="3">
    <source>
        <dbReference type="ARBA" id="ARBA00022448"/>
    </source>
</evidence>
<dbReference type="CDD" id="cd08761">
    <property type="entry name" value="Cyt_b561_CYB561D2_like"/>
    <property type="match status" value="1"/>
</dbReference>
<dbReference type="AlphaFoldDB" id="A0A6S7J3T2"/>
<keyword evidence="7" id="KW-0249">Electron transport</keyword>
<dbReference type="EC" id="7.2.1.3" evidence="11"/>
<keyword evidence="8" id="KW-1133">Transmembrane helix</keyword>
<evidence type="ECO:0000256" key="8">
    <source>
        <dbReference type="ARBA" id="ARBA00022989"/>
    </source>
</evidence>
<evidence type="ECO:0000256" key="2">
    <source>
        <dbReference type="ARBA" id="ARBA00004141"/>
    </source>
</evidence>
<name>A0A6S7J3T2_PARCT</name>
<comment type="cofactor">
    <cofactor evidence="1">
        <name>heme b</name>
        <dbReference type="ChEBI" id="CHEBI:60344"/>
    </cofactor>
</comment>
<dbReference type="EMBL" id="CACRXK020007363">
    <property type="protein sequence ID" value="CAB4012061.1"/>
    <property type="molecule type" value="Genomic_DNA"/>
</dbReference>
<evidence type="ECO:0000256" key="5">
    <source>
        <dbReference type="ARBA" id="ARBA00022692"/>
    </source>
</evidence>
<evidence type="ECO:0000256" key="9">
    <source>
        <dbReference type="ARBA" id="ARBA00023004"/>
    </source>
</evidence>
<dbReference type="GO" id="GO:0140571">
    <property type="term" value="F:transmembrane ascorbate ferrireductase activity"/>
    <property type="evidence" value="ECO:0007669"/>
    <property type="project" value="UniProtKB-EC"/>
</dbReference>
<keyword evidence="6" id="KW-0479">Metal-binding</keyword>
<gene>
    <name evidence="12" type="ORF">PACLA_8A079542</name>
</gene>
<dbReference type="OrthoDB" id="432881at2759"/>
<organism evidence="12 13">
    <name type="scientific">Paramuricea clavata</name>
    <name type="common">Red gorgonian</name>
    <name type="synonym">Violescent sea-whip</name>
    <dbReference type="NCBI Taxonomy" id="317549"/>
    <lineage>
        <taxon>Eukaryota</taxon>
        <taxon>Metazoa</taxon>
        <taxon>Cnidaria</taxon>
        <taxon>Anthozoa</taxon>
        <taxon>Octocorallia</taxon>
        <taxon>Malacalcyonacea</taxon>
        <taxon>Plexauridae</taxon>
        <taxon>Paramuricea</taxon>
    </lineage>
</organism>
<evidence type="ECO:0000256" key="10">
    <source>
        <dbReference type="ARBA" id="ARBA00023136"/>
    </source>
</evidence>
<dbReference type="Proteomes" id="UP001152795">
    <property type="component" value="Unassembled WGS sequence"/>
</dbReference>
<dbReference type="Gene3D" id="1.20.120.1770">
    <property type="match status" value="1"/>
</dbReference>
<keyword evidence="10" id="KW-0472">Membrane</keyword>
<evidence type="ECO:0000256" key="6">
    <source>
        <dbReference type="ARBA" id="ARBA00022723"/>
    </source>
</evidence>
<protein>
    <recommendedName>
        <fullName evidence="11">ascorbate ferrireductase (transmembrane)</fullName>
        <ecNumber evidence="11">7.2.1.3</ecNumber>
    </recommendedName>
</protein>
<dbReference type="GO" id="GO:0016020">
    <property type="term" value="C:membrane"/>
    <property type="evidence" value="ECO:0007669"/>
    <property type="project" value="UniProtKB-SubCell"/>
</dbReference>
<dbReference type="SMART" id="SM00665">
    <property type="entry name" value="B561"/>
    <property type="match status" value="1"/>
</dbReference>
<keyword evidence="13" id="KW-1185">Reference proteome</keyword>
<dbReference type="GO" id="GO:0140575">
    <property type="term" value="F:transmembrane monodehydroascorbate reductase activity"/>
    <property type="evidence" value="ECO:0007669"/>
    <property type="project" value="InterPro"/>
</dbReference>
<dbReference type="PANTHER" id="PTHR15422">
    <property type="entry name" value="OS05G0565100 PROTEIN"/>
    <property type="match status" value="1"/>
</dbReference>
<evidence type="ECO:0000256" key="11">
    <source>
        <dbReference type="ARBA" id="ARBA00024225"/>
    </source>
</evidence>
<comment type="subcellular location">
    <subcellularLocation>
        <location evidence="2">Membrane</location>
        <topology evidence="2">Multi-pass membrane protein</topology>
    </subcellularLocation>
</comment>
<dbReference type="Pfam" id="PF03188">
    <property type="entry name" value="Cytochrom_B561"/>
    <property type="match status" value="1"/>
</dbReference>
<evidence type="ECO:0000313" key="13">
    <source>
        <dbReference type="Proteomes" id="UP001152795"/>
    </source>
</evidence>
<dbReference type="InterPro" id="IPR006593">
    <property type="entry name" value="Cyt_b561/ferric_Rdtase_TM"/>
</dbReference>
<dbReference type="InterPro" id="IPR045150">
    <property type="entry name" value="CYB561D1/2"/>
</dbReference>
<keyword evidence="4" id="KW-0349">Heme</keyword>
<reference evidence="12" key="1">
    <citation type="submission" date="2020-04" db="EMBL/GenBank/DDBJ databases">
        <authorList>
            <person name="Alioto T."/>
            <person name="Alioto T."/>
            <person name="Gomez Garrido J."/>
        </authorList>
    </citation>
    <scope>NUCLEOTIDE SEQUENCE</scope>
    <source>
        <strain evidence="12">A484AB</strain>
    </source>
</reference>
<dbReference type="PROSITE" id="PS50939">
    <property type="entry name" value="CYTOCHROME_B561"/>
    <property type="match status" value="1"/>
</dbReference>
<dbReference type="PANTHER" id="PTHR15422:SF45">
    <property type="entry name" value="CYTOCHROME B561 DOMAIN-CONTAINING PROTEIN"/>
    <property type="match status" value="1"/>
</dbReference>
<dbReference type="GO" id="GO:0046872">
    <property type="term" value="F:metal ion binding"/>
    <property type="evidence" value="ECO:0007669"/>
    <property type="project" value="UniProtKB-KW"/>
</dbReference>
<keyword evidence="3" id="KW-0813">Transport</keyword>
<proteinExistence type="predicted"/>
<evidence type="ECO:0000256" key="1">
    <source>
        <dbReference type="ARBA" id="ARBA00001970"/>
    </source>
</evidence>
<evidence type="ECO:0000256" key="4">
    <source>
        <dbReference type="ARBA" id="ARBA00022617"/>
    </source>
</evidence>
<accession>A0A6S7J3T2</accession>
<evidence type="ECO:0000313" key="12">
    <source>
        <dbReference type="EMBL" id="CAB4012061.1"/>
    </source>
</evidence>
<comment type="caution">
    <text evidence="12">The sequence shown here is derived from an EMBL/GenBank/DDBJ whole genome shotgun (WGS) entry which is preliminary data.</text>
</comment>
<keyword evidence="5" id="KW-0812">Transmembrane</keyword>
<keyword evidence="9" id="KW-0408">Iron</keyword>
<sequence length="227" mass="25501">MEGDDKQQQSIVEKEKTFVRRLLDIMAHFIAIFLVLFIMWHAVPGSSLFSWHPTLMVLGFCFFMLEAILIFSRSSSLIPAVPRATKVKYHWILQVLAALCAVGGFLAIFINKNQRNKPHFVSWHGCLGGIAVFMACFQACMGTGLLYPTLPIINKLKLSMMKKLHALSGTLIFMLSCLIVFLGFYSNWFVKNVGLYSLAWGVCAVCPVFFAATVNNQVAQAYLFKKS</sequence>
<evidence type="ECO:0000256" key="7">
    <source>
        <dbReference type="ARBA" id="ARBA00022982"/>
    </source>
</evidence>